<evidence type="ECO:0000256" key="4">
    <source>
        <dbReference type="PIRSR" id="PIRSR001365-2"/>
    </source>
</evidence>
<feature type="active site" description="Schiff-base intermediate with substrate" evidence="3">
    <location>
        <position position="163"/>
    </location>
</feature>
<dbReference type="EMBL" id="JSUQ01000021">
    <property type="protein sequence ID" value="KHQ50845.1"/>
    <property type="molecule type" value="Genomic_DNA"/>
</dbReference>
<feature type="binding site" evidence="4">
    <location>
        <position position="51"/>
    </location>
    <ligand>
        <name>pyruvate</name>
        <dbReference type="ChEBI" id="CHEBI:15361"/>
    </ligand>
</feature>
<dbReference type="InterPro" id="IPR013785">
    <property type="entry name" value="Aldolase_TIM"/>
</dbReference>
<evidence type="ECO:0000256" key="2">
    <source>
        <dbReference type="PIRNR" id="PIRNR001365"/>
    </source>
</evidence>
<gene>
    <name evidence="5" type="ORF">OA50_04557</name>
</gene>
<evidence type="ECO:0000256" key="1">
    <source>
        <dbReference type="ARBA" id="ARBA00023239"/>
    </source>
</evidence>
<accession>A0A0B3RHS4</accession>
<name>A0A0B3RHS4_9RHOB</name>
<comment type="similarity">
    <text evidence="2">Belongs to the DapA family.</text>
</comment>
<dbReference type="PANTHER" id="PTHR42849">
    <property type="entry name" value="N-ACETYLNEURAMINATE LYASE"/>
    <property type="match status" value="1"/>
</dbReference>
<dbReference type="PIRSF" id="PIRSF001365">
    <property type="entry name" value="DHDPS"/>
    <property type="match status" value="1"/>
</dbReference>
<dbReference type="Gene3D" id="3.20.20.70">
    <property type="entry name" value="Aldolase class I"/>
    <property type="match status" value="1"/>
</dbReference>
<keyword evidence="6" id="KW-1185">Reference proteome</keyword>
<dbReference type="PANTHER" id="PTHR42849:SF1">
    <property type="entry name" value="N-ACETYLNEURAMINATE LYASE"/>
    <property type="match status" value="1"/>
</dbReference>
<keyword evidence="1 2" id="KW-0456">Lyase</keyword>
<comment type="caution">
    <text evidence="5">The sequence shown here is derived from an EMBL/GenBank/DDBJ whole genome shotgun (WGS) entry which is preliminary data.</text>
</comment>
<dbReference type="CDD" id="cd00408">
    <property type="entry name" value="DHDPS-like"/>
    <property type="match status" value="1"/>
</dbReference>
<sequence length="300" mass="31295">MTELSQALTGVSGILVTPFDSAGEIAPDLQKPVVDRAVAAGVHVLTANGNTGEFYGLTVDEACAMVAAAGAHIAGRVPMVAGVGRGVRDAQKLAEASHGAGAAALMIHQPPDPFVAPRGLVDYVRAVREAGQGLPIILYLRNDVIGTDAIAALCNVEGVVGVKWATPNPMKLKAAIAACPDHIIWTGGLAEVWAPAFYAVGARGFTSGLINVWPDRSVAINTALERGDYAEARRLIAEMQVFEDIRAEDQGGANVPGVKAALQLMGEDCGIARPPAAWPLSEDQMTRLRAFMTTNGLIRG</sequence>
<feature type="active site" description="Proton donor/acceptor" evidence="3">
    <location>
        <position position="139"/>
    </location>
</feature>
<evidence type="ECO:0000313" key="6">
    <source>
        <dbReference type="Proteomes" id="UP000030960"/>
    </source>
</evidence>
<dbReference type="RefSeq" id="WP_043145430.1">
    <property type="nucleotide sequence ID" value="NZ_JSUQ01000021.1"/>
</dbReference>
<organism evidence="5 6">
    <name type="scientific">Mameliella alba</name>
    <dbReference type="NCBI Taxonomy" id="561184"/>
    <lineage>
        <taxon>Bacteria</taxon>
        <taxon>Pseudomonadati</taxon>
        <taxon>Pseudomonadota</taxon>
        <taxon>Alphaproteobacteria</taxon>
        <taxon>Rhodobacterales</taxon>
        <taxon>Roseobacteraceae</taxon>
        <taxon>Mameliella</taxon>
    </lineage>
</organism>
<protein>
    <submittedName>
        <fullName evidence="5">Dihydrodipicolinate synthase</fullName>
    </submittedName>
</protein>
<dbReference type="SMART" id="SM01130">
    <property type="entry name" value="DHDPS"/>
    <property type="match status" value="1"/>
</dbReference>
<dbReference type="STRING" id="561184.SAMN05216376_1044"/>
<dbReference type="Proteomes" id="UP000030960">
    <property type="component" value="Unassembled WGS sequence"/>
</dbReference>
<reference evidence="5 6" key="1">
    <citation type="submission" date="2014-10" db="EMBL/GenBank/DDBJ databases">
        <title>Genome sequence of Ponticoccus sp. strain UMTAT08 isolated from clonal culture of toxic dinoflagellate Alexandrium tamiyavanichii.</title>
        <authorList>
            <person name="Gan H.Y."/>
            <person name="Muhd D.-D."/>
            <person name="Mohd Noor M.E."/>
            <person name="Yeong Y.S."/>
            <person name="Usup G."/>
        </authorList>
    </citation>
    <scope>NUCLEOTIDE SEQUENCE [LARGE SCALE GENOMIC DNA]</scope>
    <source>
        <strain evidence="5 6">UMTAT08</strain>
    </source>
</reference>
<evidence type="ECO:0000313" key="5">
    <source>
        <dbReference type="EMBL" id="KHQ50845.1"/>
    </source>
</evidence>
<proteinExistence type="inferred from homology"/>
<dbReference type="GO" id="GO:0008747">
    <property type="term" value="F:N-acetylneuraminate lyase activity"/>
    <property type="evidence" value="ECO:0007669"/>
    <property type="project" value="TreeGrafter"/>
</dbReference>
<dbReference type="InterPro" id="IPR002220">
    <property type="entry name" value="DapA-like"/>
</dbReference>
<dbReference type="AlphaFoldDB" id="A0A0B3RHS4"/>
<dbReference type="GO" id="GO:0019262">
    <property type="term" value="P:N-acetylneuraminate catabolic process"/>
    <property type="evidence" value="ECO:0007669"/>
    <property type="project" value="TreeGrafter"/>
</dbReference>
<dbReference type="OrthoDB" id="9778880at2"/>
<dbReference type="PATRIC" id="fig|1515334.3.peg.4581"/>
<evidence type="ECO:0000256" key="3">
    <source>
        <dbReference type="PIRSR" id="PIRSR001365-1"/>
    </source>
</evidence>
<dbReference type="Pfam" id="PF00701">
    <property type="entry name" value="DHDPS"/>
    <property type="match status" value="1"/>
</dbReference>
<dbReference type="GO" id="GO:0005829">
    <property type="term" value="C:cytosol"/>
    <property type="evidence" value="ECO:0007669"/>
    <property type="project" value="TreeGrafter"/>
</dbReference>
<dbReference type="SUPFAM" id="SSF51569">
    <property type="entry name" value="Aldolase"/>
    <property type="match status" value="1"/>
</dbReference>